<dbReference type="Pfam" id="PF02970">
    <property type="entry name" value="TBCA"/>
    <property type="match status" value="1"/>
</dbReference>
<keyword evidence="9" id="KW-1185">Reference proteome</keyword>
<sequence>MADAALLKEVNIKTGIVKRLVKELACYKKEAEKEESKLKSMKADPKADEYLVKKQAEVLQDTRQMIPNCTQRVVKALEDLKKVSFLELPS</sequence>
<comment type="function">
    <text evidence="1">Tubulin-folding protein; involved in the early step of the tubulin folding pathway.</text>
</comment>
<dbReference type="WBParaSite" id="EVEC_0000251301-mRNA-1">
    <property type="protein sequence ID" value="EVEC_0000251301-mRNA-1"/>
    <property type="gene ID" value="EVEC_0000251301"/>
</dbReference>
<evidence type="ECO:0000256" key="3">
    <source>
        <dbReference type="ARBA" id="ARBA00015002"/>
    </source>
</evidence>
<dbReference type="SUPFAM" id="SSF46988">
    <property type="entry name" value="Tubulin chaperone cofactor A"/>
    <property type="match status" value="1"/>
</dbReference>
<comment type="subcellular location">
    <subcellularLocation>
        <location evidence="6">Cytoplasm</location>
        <location evidence="6">Cytoskeleton</location>
    </subcellularLocation>
</comment>
<dbReference type="InterPro" id="IPR004226">
    <property type="entry name" value="TBCA"/>
</dbReference>
<keyword evidence="6" id="KW-0963">Cytoplasm</keyword>
<dbReference type="GO" id="GO:0005829">
    <property type="term" value="C:cytosol"/>
    <property type="evidence" value="ECO:0007669"/>
    <property type="project" value="TreeGrafter"/>
</dbReference>
<proteinExistence type="inferred from homology"/>
<dbReference type="Proteomes" id="UP000274131">
    <property type="component" value="Unassembled WGS sequence"/>
</dbReference>
<evidence type="ECO:0000313" key="8">
    <source>
        <dbReference type="EMBL" id="VDD87078.1"/>
    </source>
</evidence>
<protein>
    <recommendedName>
        <fullName evidence="3 6">Tubulin-specific chaperone A</fullName>
    </recommendedName>
</protein>
<feature type="coiled-coil region" evidence="7">
    <location>
        <begin position="17"/>
        <end position="44"/>
    </location>
</feature>
<evidence type="ECO:0000256" key="1">
    <source>
        <dbReference type="ARBA" id="ARBA00003046"/>
    </source>
</evidence>
<name>A0A0N4UY70_ENTVE</name>
<reference evidence="10" key="1">
    <citation type="submission" date="2017-02" db="UniProtKB">
        <authorList>
            <consortium name="WormBaseParasite"/>
        </authorList>
    </citation>
    <scope>IDENTIFICATION</scope>
</reference>
<dbReference type="GO" id="GO:0007021">
    <property type="term" value="P:tubulin complex assembly"/>
    <property type="evidence" value="ECO:0007669"/>
    <property type="project" value="UniProtKB-UniRule"/>
</dbReference>
<dbReference type="Gene3D" id="1.20.58.90">
    <property type="match status" value="1"/>
</dbReference>
<gene>
    <name evidence="8" type="ORF">EVEC_LOCUS2221</name>
</gene>
<evidence type="ECO:0000256" key="6">
    <source>
        <dbReference type="RuleBase" id="RU364030"/>
    </source>
</evidence>
<dbReference type="OrthoDB" id="296187at2759"/>
<evidence type="ECO:0000313" key="9">
    <source>
        <dbReference type="Proteomes" id="UP000274131"/>
    </source>
</evidence>
<organism evidence="10">
    <name type="scientific">Enterobius vermicularis</name>
    <name type="common">Human pinworm</name>
    <dbReference type="NCBI Taxonomy" id="51028"/>
    <lineage>
        <taxon>Eukaryota</taxon>
        <taxon>Metazoa</taxon>
        <taxon>Ecdysozoa</taxon>
        <taxon>Nematoda</taxon>
        <taxon>Chromadorea</taxon>
        <taxon>Rhabditida</taxon>
        <taxon>Spirurina</taxon>
        <taxon>Oxyuridomorpha</taxon>
        <taxon>Oxyuroidea</taxon>
        <taxon>Oxyuridae</taxon>
        <taxon>Enterobius</taxon>
    </lineage>
</organism>
<keyword evidence="6" id="KW-0206">Cytoskeleton</keyword>
<dbReference type="GO" id="GO:0048487">
    <property type="term" value="F:beta-tubulin binding"/>
    <property type="evidence" value="ECO:0007669"/>
    <property type="project" value="InterPro"/>
</dbReference>
<evidence type="ECO:0000256" key="4">
    <source>
        <dbReference type="ARBA" id="ARBA00023186"/>
    </source>
</evidence>
<dbReference type="EMBL" id="UXUI01007340">
    <property type="protein sequence ID" value="VDD87078.1"/>
    <property type="molecule type" value="Genomic_DNA"/>
</dbReference>
<keyword evidence="6" id="KW-0493">Microtubule</keyword>
<evidence type="ECO:0000256" key="2">
    <source>
        <dbReference type="ARBA" id="ARBA00006806"/>
    </source>
</evidence>
<comment type="subunit">
    <text evidence="5 6">Supercomplex made of cofactors A to E. Cofactors A and D function by capturing and stabilizing tubulin in a quasi-native conformation. Cofactor E binds to the cofactor D-tubulin complex; interaction with cofactor C then causes the release of tubulin polypeptides that are committed to the native state.</text>
</comment>
<dbReference type="STRING" id="51028.A0A0N4UY70"/>
<comment type="similarity">
    <text evidence="2 6">Belongs to the TBCA family.</text>
</comment>
<dbReference type="GO" id="GO:0005874">
    <property type="term" value="C:microtubule"/>
    <property type="evidence" value="ECO:0007669"/>
    <property type="project" value="UniProtKB-KW"/>
</dbReference>
<dbReference type="PANTHER" id="PTHR21500">
    <property type="entry name" value="TUBULIN-SPECIFIC CHAPERONE A"/>
    <property type="match status" value="1"/>
</dbReference>
<evidence type="ECO:0000313" key="10">
    <source>
        <dbReference type="WBParaSite" id="EVEC_0000251301-mRNA-1"/>
    </source>
</evidence>
<evidence type="ECO:0000256" key="5">
    <source>
        <dbReference type="ARBA" id="ARBA00026055"/>
    </source>
</evidence>
<keyword evidence="4 6" id="KW-0143">Chaperone</keyword>
<evidence type="ECO:0000256" key="7">
    <source>
        <dbReference type="SAM" id="Coils"/>
    </source>
</evidence>
<dbReference type="InterPro" id="IPR036126">
    <property type="entry name" value="TBCA_sf"/>
</dbReference>
<reference evidence="8 9" key="2">
    <citation type="submission" date="2018-10" db="EMBL/GenBank/DDBJ databases">
        <authorList>
            <consortium name="Pathogen Informatics"/>
        </authorList>
    </citation>
    <scope>NUCLEOTIDE SEQUENCE [LARGE SCALE GENOMIC DNA]</scope>
</reference>
<dbReference type="AlphaFoldDB" id="A0A0N4UY70"/>
<dbReference type="PANTHER" id="PTHR21500:SF0">
    <property type="entry name" value="TUBULIN-SPECIFIC CHAPERONE A"/>
    <property type="match status" value="1"/>
</dbReference>
<dbReference type="GO" id="GO:0007023">
    <property type="term" value="P:post-chaperonin tubulin folding pathway"/>
    <property type="evidence" value="ECO:0007669"/>
    <property type="project" value="UniProtKB-UniRule"/>
</dbReference>
<keyword evidence="7" id="KW-0175">Coiled coil</keyword>
<accession>A0A0N4UY70</accession>